<dbReference type="PANTHER" id="PTHR12203:SF22">
    <property type="entry name" value="CAPSULE ASSOCIATED PROTEIN"/>
    <property type="match status" value="1"/>
</dbReference>
<keyword evidence="3" id="KW-1185">Reference proteome</keyword>
<keyword evidence="2" id="KW-0808">Transferase</keyword>
<name>A0A6A6EHR4_9PEZI</name>
<dbReference type="Proteomes" id="UP000800200">
    <property type="component" value="Unassembled WGS sequence"/>
</dbReference>
<dbReference type="InterPro" id="IPR006598">
    <property type="entry name" value="CAP10"/>
</dbReference>
<gene>
    <name evidence="2" type="ORF">K469DRAFT_623868</name>
</gene>
<evidence type="ECO:0000313" key="2">
    <source>
        <dbReference type="EMBL" id="KAF2190625.1"/>
    </source>
</evidence>
<reference evidence="2" key="1">
    <citation type="journal article" date="2020" name="Stud. Mycol.">
        <title>101 Dothideomycetes genomes: a test case for predicting lifestyles and emergence of pathogens.</title>
        <authorList>
            <person name="Haridas S."/>
            <person name="Albert R."/>
            <person name="Binder M."/>
            <person name="Bloem J."/>
            <person name="Labutti K."/>
            <person name="Salamov A."/>
            <person name="Andreopoulos B."/>
            <person name="Baker S."/>
            <person name="Barry K."/>
            <person name="Bills G."/>
            <person name="Bluhm B."/>
            <person name="Cannon C."/>
            <person name="Castanera R."/>
            <person name="Culley D."/>
            <person name="Daum C."/>
            <person name="Ezra D."/>
            <person name="Gonzalez J."/>
            <person name="Henrissat B."/>
            <person name="Kuo A."/>
            <person name="Liang C."/>
            <person name="Lipzen A."/>
            <person name="Lutzoni F."/>
            <person name="Magnuson J."/>
            <person name="Mondo S."/>
            <person name="Nolan M."/>
            <person name="Ohm R."/>
            <person name="Pangilinan J."/>
            <person name="Park H.-J."/>
            <person name="Ramirez L."/>
            <person name="Alfaro M."/>
            <person name="Sun H."/>
            <person name="Tritt A."/>
            <person name="Yoshinaga Y."/>
            <person name="Zwiers L.-H."/>
            <person name="Turgeon B."/>
            <person name="Goodwin S."/>
            <person name="Spatafora J."/>
            <person name="Crous P."/>
            <person name="Grigoriev I."/>
        </authorList>
    </citation>
    <scope>NUCLEOTIDE SEQUENCE</scope>
    <source>
        <strain evidence="2">CBS 207.26</strain>
    </source>
</reference>
<dbReference type="AlphaFoldDB" id="A0A6A6EHR4"/>
<dbReference type="Pfam" id="PF05686">
    <property type="entry name" value="Glyco_transf_90"/>
    <property type="match status" value="1"/>
</dbReference>
<dbReference type="PANTHER" id="PTHR12203">
    <property type="entry name" value="KDEL LYS-ASP-GLU-LEU CONTAINING - RELATED"/>
    <property type="match status" value="1"/>
</dbReference>
<evidence type="ECO:0000313" key="3">
    <source>
        <dbReference type="Proteomes" id="UP000800200"/>
    </source>
</evidence>
<dbReference type="GO" id="GO:0016740">
    <property type="term" value="F:transferase activity"/>
    <property type="evidence" value="ECO:0007669"/>
    <property type="project" value="UniProtKB-KW"/>
</dbReference>
<dbReference type="InterPro" id="IPR051091">
    <property type="entry name" value="O-Glucosyltr/Glycosyltrsf_90"/>
</dbReference>
<dbReference type="SMART" id="SM00672">
    <property type="entry name" value="CAP10"/>
    <property type="match status" value="1"/>
</dbReference>
<organism evidence="2 3">
    <name type="scientific">Zopfia rhizophila CBS 207.26</name>
    <dbReference type="NCBI Taxonomy" id="1314779"/>
    <lineage>
        <taxon>Eukaryota</taxon>
        <taxon>Fungi</taxon>
        <taxon>Dikarya</taxon>
        <taxon>Ascomycota</taxon>
        <taxon>Pezizomycotina</taxon>
        <taxon>Dothideomycetes</taxon>
        <taxon>Dothideomycetes incertae sedis</taxon>
        <taxon>Zopfiaceae</taxon>
        <taxon>Zopfia</taxon>
    </lineage>
</organism>
<evidence type="ECO:0000259" key="1">
    <source>
        <dbReference type="SMART" id="SM00672"/>
    </source>
</evidence>
<accession>A0A6A6EHR4</accession>
<dbReference type="OrthoDB" id="541052at2759"/>
<feature type="domain" description="Glycosyl transferase CAP10" evidence="1">
    <location>
        <begin position="284"/>
        <end position="577"/>
    </location>
</feature>
<proteinExistence type="predicted"/>
<sequence>MAWRRISKPLAVVLAFCSFIYFLSHSPSPYQLQFLSKSKPHPIDILVSQAEKEFNKLLALQVKTSAAAASAYRTRRWRHPPPGFHRWFELAQEYDAIIVEDFFDQIYNDLEVFWAIPPTEIAGQAQGLANPGCVIHVRNGTAFGRDGCWNKNWMKNYLKGIKEIEEYLPDLSIPLNMNDGPRLLVPWDEVDKDIRAAKASWEVDLTKVKNVKSHYTSREALAGTEFKPGFHGGDAIELFLRTCLPHTTAQSYNYSLPAPDLMPENGPEESYHGFVSNWTRATDPCENLNLLGLQSAFVKPCTVSKATKLFPLFSGSKMPTNNDILLPAAKYWDKEDKSFFLKGHSLPSWKNKADKVVWRGTASGGDYNGENWMRFQRHRFVTMLNESVVQQAVEGKAPSFRLAEQNVYNISAEKEGKMSKWIGAHSDVGFSDMTSCNAKNDVQERMRSIFQVRQGQHMTQQFQNKFVPDIDGNSFSGRYRAFLQSNSVPIKATIYREWHDARLMPWLHFVPMDNTFVDLYGILDYFIGSETKAGHDHTARMIAEKGQEWAMKSMRREDMLLYVYRLLLEFARICEEDRENMGYVGDLLVANTHNAR</sequence>
<protein>
    <submittedName>
        <fullName evidence="2">Glycosyltransferase family 90 protein</fullName>
    </submittedName>
</protein>
<dbReference type="EMBL" id="ML994618">
    <property type="protein sequence ID" value="KAF2190625.1"/>
    <property type="molecule type" value="Genomic_DNA"/>
</dbReference>